<protein>
    <recommendedName>
        <fullName evidence="3">RNA exonuclease 4</fullName>
    </recommendedName>
</protein>
<dbReference type="AlphaFoldDB" id="A0AAD7HAF3"/>
<evidence type="ECO:0000256" key="7">
    <source>
        <dbReference type="ARBA" id="ARBA00022839"/>
    </source>
</evidence>
<organism evidence="12 13">
    <name type="scientific">Mycena maculata</name>
    <dbReference type="NCBI Taxonomy" id="230809"/>
    <lineage>
        <taxon>Eukaryota</taxon>
        <taxon>Fungi</taxon>
        <taxon>Dikarya</taxon>
        <taxon>Basidiomycota</taxon>
        <taxon>Agaricomycotina</taxon>
        <taxon>Agaricomycetes</taxon>
        <taxon>Agaricomycetidae</taxon>
        <taxon>Agaricales</taxon>
        <taxon>Marasmiineae</taxon>
        <taxon>Mycenaceae</taxon>
        <taxon>Mycena</taxon>
    </lineage>
</organism>
<dbReference type="InterPro" id="IPR036397">
    <property type="entry name" value="RNaseH_sf"/>
</dbReference>
<dbReference type="SMART" id="SM00479">
    <property type="entry name" value="EXOIII"/>
    <property type="match status" value="1"/>
</dbReference>
<dbReference type="PANTHER" id="PTHR12801">
    <property type="entry name" value="RNA EXONUCLEASE REXO1 / RECO3 FAMILY MEMBER-RELATED"/>
    <property type="match status" value="1"/>
</dbReference>
<accession>A0AAD7HAF3</accession>
<feature type="region of interest" description="Disordered" evidence="10">
    <location>
        <begin position="1"/>
        <end position="94"/>
    </location>
</feature>
<dbReference type="Pfam" id="PF00929">
    <property type="entry name" value="RNase_T"/>
    <property type="match status" value="1"/>
</dbReference>
<keyword evidence="7" id="KW-0269">Exonuclease</keyword>
<feature type="region of interest" description="Disordered" evidence="10">
    <location>
        <begin position="282"/>
        <end position="393"/>
    </location>
</feature>
<evidence type="ECO:0000259" key="11">
    <source>
        <dbReference type="SMART" id="SM00479"/>
    </source>
</evidence>
<feature type="compositionally biased region" description="Basic and acidic residues" evidence="10">
    <location>
        <begin position="37"/>
        <end position="59"/>
    </location>
</feature>
<dbReference type="InterPro" id="IPR012337">
    <property type="entry name" value="RNaseH-like_sf"/>
</dbReference>
<keyword evidence="13" id="KW-1185">Reference proteome</keyword>
<gene>
    <name evidence="12" type="ORF">DFH07DRAFT_862504</name>
</gene>
<dbReference type="FunFam" id="3.30.420.10:FF:000007">
    <property type="entry name" value="Interferon-stimulated exonuclease gene 20"/>
    <property type="match status" value="1"/>
</dbReference>
<evidence type="ECO:0000256" key="9">
    <source>
        <dbReference type="ARBA" id="ARBA00025599"/>
    </source>
</evidence>
<evidence type="ECO:0000256" key="6">
    <source>
        <dbReference type="ARBA" id="ARBA00022801"/>
    </source>
</evidence>
<evidence type="ECO:0000256" key="5">
    <source>
        <dbReference type="ARBA" id="ARBA00022722"/>
    </source>
</evidence>
<dbReference type="GO" id="GO:0008408">
    <property type="term" value="F:3'-5' exonuclease activity"/>
    <property type="evidence" value="ECO:0007669"/>
    <property type="project" value="InterPro"/>
</dbReference>
<evidence type="ECO:0000313" key="12">
    <source>
        <dbReference type="EMBL" id="KAJ7715943.1"/>
    </source>
</evidence>
<reference evidence="12" key="1">
    <citation type="submission" date="2023-03" db="EMBL/GenBank/DDBJ databases">
        <title>Massive genome expansion in bonnet fungi (Mycena s.s.) driven by repeated elements and novel gene families across ecological guilds.</title>
        <authorList>
            <consortium name="Lawrence Berkeley National Laboratory"/>
            <person name="Harder C.B."/>
            <person name="Miyauchi S."/>
            <person name="Viragh M."/>
            <person name="Kuo A."/>
            <person name="Thoen E."/>
            <person name="Andreopoulos B."/>
            <person name="Lu D."/>
            <person name="Skrede I."/>
            <person name="Drula E."/>
            <person name="Henrissat B."/>
            <person name="Morin E."/>
            <person name="Kohler A."/>
            <person name="Barry K."/>
            <person name="LaButti K."/>
            <person name="Morin E."/>
            <person name="Salamov A."/>
            <person name="Lipzen A."/>
            <person name="Mereny Z."/>
            <person name="Hegedus B."/>
            <person name="Baldrian P."/>
            <person name="Stursova M."/>
            <person name="Weitz H."/>
            <person name="Taylor A."/>
            <person name="Grigoriev I.V."/>
            <person name="Nagy L.G."/>
            <person name="Martin F."/>
            <person name="Kauserud H."/>
        </authorList>
    </citation>
    <scope>NUCLEOTIDE SEQUENCE</scope>
    <source>
        <strain evidence="12">CBHHK188m</strain>
    </source>
</reference>
<dbReference type="GO" id="GO:0003676">
    <property type="term" value="F:nucleic acid binding"/>
    <property type="evidence" value="ECO:0007669"/>
    <property type="project" value="InterPro"/>
</dbReference>
<evidence type="ECO:0000256" key="1">
    <source>
        <dbReference type="ARBA" id="ARBA00004123"/>
    </source>
</evidence>
<proteinExistence type="inferred from homology"/>
<comment type="function">
    <text evidence="9">Exoribonuclease involved in ribosome biosynthesis. Involved in the processing of ITS1, the internal transcribed spacer localized between the 18S and 5.8S rRNAs.</text>
</comment>
<sequence>MAKNSLKAKPAASKPTPSSNWLALQKVLRKAPMKRAHAPDLRNRQSQDSTRKRDSQDFPRKRRKIESSRSPSPPVTPPSKGVDSTEGEAEEMKNGESLPILRRMIFGGVEYTDAQRLPGKYLALDCEMVGVGPEGIESALARVSIVNFHGAVQLDAFVRPREHVIDYRTEWSGIREADMVHARPFEEVQAQAAALIKDRVLVGHAVFNDLKALLLSHPRPHTRDTQVYAGRFKVSKSKYVALRNLVKQEVGAVIQGGEHSSVTDARATMAVYRLHRREWEKGSAPLRLPTSKAKQRRTADEDEEEGSGSDDDEPVKISAKGQQKEKPTEKCPGGGRKGVSSGLSAIVRRVSSTSVKRGAGGQGEKDGGRGRERTETEWWKELGGSKAKTSIRV</sequence>
<keyword evidence="8" id="KW-0539">Nucleus</keyword>
<evidence type="ECO:0000256" key="4">
    <source>
        <dbReference type="ARBA" id="ARBA00022552"/>
    </source>
</evidence>
<feature type="compositionally biased region" description="Basic and acidic residues" evidence="10">
    <location>
        <begin position="363"/>
        <end position="380"/>
    </location>
</feature>
<dbReference type="InterPro" id="IPR037431">
    <property type="entry name" value="REX4_DEDDh_dom"/>
</dbReference>
<feature type="compositionally biased region" description="Basic residues" evidence="10">
    <location>
        <begin position="27"/>
        <end position="36"/>
    </location>
</feature>
<dbReference type="GO" id="GO:0000027">
    <property type="term" value="P:ribosomal large subunit assembly"/>
    <property type="evidence" value="ECO:0007669"/>
    <property type="project" value="TreeGrafter"/>
</dbReference>
<keyword evidence="6" id="KW-0378">Hydrolase</keyword>
<comment type="subcellular location">
    <subcellularLocation>
        <location evidence="1">Nucleus</location>
    </subcellularLocation>
</comment>
<evidence type="ECO:0000256" key="10">
    <source>
        <dbReference type="SAM" id="MobiDB-lite"/>
    </source>
</evidence>
<comment type="caution">
    <text evidence="12">The sequence shown here is derived from an EMBL/GenBank/DDBJ whole genome shotgun (WGS) entry which is preliminary data.</text>
</comment>
<keyword evidence="4" id="KW-0698">rRNA processing</keyword>
<dbReference type="Gene3D" id="3.30.420.10">
    <property type="entry name" value="Ribonuclease H-like superfamily/Ribonuclease H"/>
    <property type="match status" value="1"/>
</dbReference>
<evidence type="ECO:0000256" key="3">
    <source>
        <dbReference type="ARBA" id="ARBA00016937"/>
    </source>
</evidence>
<feature type="compositionally biased region" description="Acidic residues" evidence="10">
    <location>
        <begin position="300"/>
        <end position="313"/>
    </location>
</feature>
<dbReference type="InterPro" id="IPR047021">
    <property type="entry name" value="REXO1/3/4-like"/>
</dbReference>
<evidence type="ECO:0000256" key="2">
    <source>
        <dbReference type="ARBA" id="ARBA00010489"/>
    </source>
</evidence>
<name>A0AAD7HAF3_9AGAR</name>
<dbReference type="CDD" id="cd06144">
    <property type="entry name" value="REX4_like"/>
    <property type="match status" value="1"/>
</dbReference>
<dbReference type="EMBL" id="JARJLG010000339">
    <property type="protein sequence ID" value="KAJ7715943.1"/>
    <property type="molecule type" value="Genomic_DNA"/>
</dbReference>
<comment type="similarity">
    <text evidence="2">Belongs to the REXO4 family.</text>
</comment>
<dbReference type="PANTHER" id="PTHR12801:SF45">
    <property type="entry name" value="RNA EXONUCLEASE 4"/>
    <property type="match status" value="1"/>
</dbReference>
<dbReference type="Proteomes" id="UP001215280">
    <property type="component" value="Unassembled WGS sequence"/>
</dbReference>
<dbReference type="SUPFAM" id="SSF53098">
    <property type="entry name" value="Ribonuclease H-like"/>
    <property type="match status" value="1"/>
</dbReference>
<dbReference type="GO" id="GO:0006364">
    <property type="term" value="P:rRNA processing"/>
    <property type="evidence" value="ECO:0007669"/>
    <property type="project" value="UniProtKB-KW"/>
</dbReference>
<dbReference type="InterPro" id="IPR013520">
    <property type="entry name" value="Ribonucl_H"/>
</dbReference>
<evidence type="ECO:0000256" key="8">
    <source>
        <dbReference type="ARBA" id="ARBA00023242"/>
    </source>
</evidence>
<feature type="domain" description="Exonuclease" evidence="11">
    <location>
        <begin position="120"/>
        <end position="281"/>
    </location>
</feature>
<evidence type="ECO:0000313" key="13">
    <source>
        <dbReference type="Proteomes" id="UP001215280"/>
    </source>
</evidence>
<dbReference type="GO" id="GO:0005634">
    <property type="term" value="C:nucleus"/>
    <property type="evidence" value="ECO:0007669"/>
    <property type="project" value="UniProtKB-SubCell"/>
</dbReference>
<keyword evidence="5" id="KW-0540">Nuclease</keyword>